<dbReference type="EMBL" id="CP114588">
    <property type="protein sequence ID" value="WBA09189.1"/>
    <property type="molecule type" value="Genomic_DNA"/>
</dbReference>
<dbReference type="RefSeq" id="WP_269579426.1">
    <property type="nucleotide sequence ID" value="NZ_CP114588.1"/>
</dbReference>
<proteinExistence type="predicted"/>
<gene>
    <name evidence="1" type="ORF">N8M53_02925</name>
</gene>
<organism evidence="1 2">
    <name type="scientific">Salinivibrio kushneri</name>
    <dbReference type="NCBI Taxonomy" id="1908198"/>
    <lineage>
        <taxon>Bacteria</taxon>
        <taxon>Pseudomonadati</taxon>
        <taxon>Pseudomonadota</taxon>
        <taxon>Gammaproteobacteria</taxon>
        <taxon>Vibrionales</taxon>
        <taxon>Vibrionaceae</taxon>
        <taxon>Salinivibrio</taxon>
    </lineage>
</organism>
<evidence type="ECO:0000313" key="1">
    <source>
        <dbReference type="EMBL" id="WBA09189.1"/>
    </source>
</evidence>
<dbReference type="Proteomes" id="UP001164748">
    <property type="component" value="Chromosome"/>
</dbReference>
<sequence length="118" mass="13720">MRLTKQFVMLVIVLVLGWVSFTVATRPELFAPHMTDKQLYGEWVEQDVASYAADRFEIRPDGVYTNGSKATTEYQFDGTKLKYSIGTETYLYRVEDEKTLERVEPAHYTSFFAKDKRS</sequence>
<dbReference type="Pfam" id="PF11012">
    <property type="entry name" value="DUF2850"/>
    <property type="match status" value="1"/>
</dbReference>
<dbReference type="InterPro" id="IPR021271">
    <property type="entry name" value="DUF2850"/>
</dbReference>
<evidence type="ECO:0000313" key="2">
    <source>
        <dbReference type="Proteomes" id="UP001164748"/>
    </source>
</evidence>
<reference evidence="1" key="1">
    <citation type="submission" date="2022-09" db="EMBL/GenBank/DDBJ databases">
        <authorList>
            <person name="Li Z.-J."/>
        </authorList>
    </citation>
    <scope>NUCLEOTIDE SEQUENCE</scope>
    <source>
        <strain evidence="1">TGB11</strain>
    </source>
</reference>
<name>A0AA47KLP5_9GAMM</name>
<protein>
    <submittedName>
        <fullName evidence="1">DUF2850 domain-containing protein</fullName>
    </submittedName>
</protein>
<dbReference type="AlphaFoldDB" id="A0AA47KLP5"/>
<accession>A0AA47KLP5</accession>